<dbReference type="InterPro" id="IPR055414">
    <property type="entry name" value="LRR_R13L4/SHOC2-like"/>
</dbReference>
<keyword evidence="17" id="KW-1185">Reference proteome</keyword>
<evidence type="ECO:0000256" key="5">
    <source>
        <dbReference type="ARBA" id="ARBA00022692"/>
    </source>
</evidence>
<evidence type="ECO:0008006" key="18">
    <source>
        <dbReference type="Google" id="ProtNLM"/>
    </source>
</evidence>
<feature type="transmembrane region" description="Helical" evidence="12">
    <location>
        <begin position="1106"/>
        <end position="1128"/>
    </location>
</feature>
<name>A0AAE1MZ41_9FABA</name>
<evidence type="ECO:0000256" key="2">
    <source>
        <dbReference type="ARBA" id="ARBA00009592"/>
    </source>
</evidence>
<evidence type="ECO:0000313" key="17">
    <source>
        <dbReference type="Proteomes" id="UP001293593"/>
    </source>
</evidence>
<proteinExistence type="inferred from homology"/>
<dbReference type="SUPFAM" id="SSF52058">
    <property type="entry name" value="L domain-like"/>
    <property type="match status" value="2"/>
</dbReference>
<keyword evidence="4" id="KW-0433">Leucine-rich repeat</keyword>
<dbReference type="Pfam" id="PF08263">
    <property type="entry name" value="LRRNT_2"/>
    <property type="match status" value="1"/>
</dbReference>
<evidence type="ECO:0000256" key="9">
    <source>
        <dbReference type="ARBA" id="ARBA00023136"/>
    </source>
</evidence>
<evidence type="ECO:0000256" key="8">
    <source>
        <dbReference type="ARBA" id="ARBA00022989"/>
    </source>
</evidence>
<evidence type="ECO:0000259" key="15">
    <source>
        <dbReference type="Pfam" id="PF23598"/>
    </source>
</evidence>
<evidence type="ECO:0000256" key="7">
    <source>
        <dbReference type="ARBA" id="ARBA00022737"/>
    </source>
</evidence>
<feature type="domain" description="Disease resistance R13L4/SHOC-2-like LRR" evidence="15">
    <location>
        <begin position="499"/>
        <end position="720"/>
    </location>
</feature>
<dbReference type="FunFam" id="3.80.10.10:FF:000213">
    <property type="entry name" value="Tyrosine-sulfated glycopeptide receptor 1"/>
    <property type="match status" value="1"/>
</dbReference>
<gene>
    <name evidence="16" type="ORF">QN277_011778</name>
</gene>
<dbReference type="Pfam" id="PF13855">
    <property type="entry name" value="LRR_8"/>
    <property type="match status" value="2"/>
</dbReference>
<dbReference type="PANTHER" id="PTHR48063">
    <property type="entry name" value="LRR RECEPTOR-LIKE KINASE"/>
    <property type="match status" value="1"/>
</dbReference>
<comment type="subcellular location">
    <subcellularLocation>
        <location evidence="1">Cell membrane</location>
        <topology evidence="1">Single-pass type I membrane protein</topology>
    </subcellularLocation>
</comment>
<dbReference type="Gene3D" id="3.80.10.10">
    <property type="entry name" value="Ribonuclease Inhibitor"/>
    <property type="match status" value="7"/>
</dbReference>
<dbReference type="Pfam" id="PF00560">
    <property type="entry name" value="LRR_1"/>
    <property type="match status" value="7"/>
</dbReference>
<comment type="caution">
    <text evidence="16">The sequence shown here is derived from an EMBL/GenBank/DDBJ whole genome shotgun (WGS) entry which is preliminary data.</text>
</comment>
<dbReference type="PANTHER" id="PTHR48063:SF63">
    <property type="entry name" value="LEUCINE-RICH RECEPTOR-LIKE KINASE FAMILY PROTEIN"/>
    <property type="match status" value="1"/>
</dbReference>
<dbReference type="SMART" id="SM00365">
    <property type="entry name" value="LRR_SD22"/>
    <property type="match status" value="10"/>
</dbReference>
<keyword evidence="8 12" id="KW-1133">Transmembrane helix</keyword>
<keyword evidence="5 12" id="KW-0812">Transmembrane</keyword>
<evidence type="ECO:0000256" key="6">
    <source>
        <dbReference type="ARBA" id="ARBA00022729"/>
    </source>
</evidence>
<dbReference type="FunFam" id="3.80.10.10:FF:000095">
    <property type="entry name" value="LRR receptor-like serine/threonine-protein kinase GSO1"/>
    <property type="match status" value="2"/>
</dbReference>
<reference evidence="16" key="1">
    <citation type="submission" date="2023-10" db="EMBL/GenBank/DDBJ databases">
        <title>Chromosome-level genome of the transformable northern wattle, Acacia crassicarpa.</title>
        <authorList>
            <person name="Massaro I."/>
            <person name="Sinha N.R."/>
            <person name="Poethig S."/>
            <person name="Leichty A.R."/>
        </authorList>
    </citation>
    <scope>NUCLEOTIDE SEQUENCE</scope>
    <source>
        <strain evidence="16">Acra3RX</strain>
        <tissue evidence="16">Leaf</tissue>
    </source>
</reference>
<sequence>MDGSYNIVVFIFVWLLTLSNVDLCICNASSEVQCIPIERDALLKMKCHLSDPSNKLVSWSPHENCCNWALVVCHNITGHVLELHLTTPPPLEFNDKTIYGATMFGGEVHPSLLDLKHLNYLDLSGNDFAYMQIPDFLGLMTNLTYLNLSDAGFGGSIPLQFWNLSNLIYLDLGANSLRGSIPHQIGNLSNLQYLDLRGNEFNGSIPHQIGKLSNLQYLDLGVNEFNGSIPHQIGNLSNLQYLDLDANEFNGSIPHQIGNLSNLINLHLGNGLLSISVENLRPILTLSSLQYLELCRLNLSNTHDWLQVLHSLPSLRELHLFGCDFTHHYEPSTLNFSSLVVLDIFNSDFGTLLIPKWIFQLKKLVQLQLDDNGLQGSIAKGIQNLTLLQHLDLSQNMFNSSIPDWLYSLSHLKSLILSHNILVASISSTIGNLTSLVTLDLTGNLLEGPIPISVGNLCNLKKLAFSYNKGNQQISEILKILSVGCISQALEIFYMSGSHLCGYLTEQIGFLKNLVELDLSQNTIQGPIHSSLGDLASLKYLDLSNNAIQGALPSSLSNLKTLIYLSLWNNSINSSIPISFGNLTSLMYLDLSENQLVGNPFETLRSLYKLKTLFLEYNLFEGVVREAHLVNFTQLQTFSADKNKLTLKADPNWNPSFQLLRRLSLASWDIGPHFPSWIQSLKHLWYLDISETETFYSIPTLFWGTIGNLEYLNLSHNHVDGDLSNIVINTTAPYSVVDLSSNKLNGQLPYVSQNVIHIDLSSNKFSGSIANFLCHKQEGIKWSSFLNLASNNLSGKIPDCWLTWPELQTMNLENNHFTGILHTTMASLLELKMLNVRNNNFSGNFLSFLKNKTNLISLDLGENQFSGKVPSWVGQSFSSLKILILRSNKFSGPIPHQICNMSVLQILDLAHNELTGYIPKCVKYLSAMLVINSTLESHIYFEGSFGLLLVEALLLKGRVYDYSTNLGLVTSIDLSSNKLSGEIPKELTRLKGLHFLNLSNNQFIGQIPQNIGNMESLESLDFSRNQLSGEIPPSMSKLSFLSLLNLSYNDLRGKIPTGTQIQSFEASSFVGNDLCGPPLNNNCSSNSSNNKFDKDREVDHVKGINWFFVSMALGFIVGFWAAVGPVIFSASWRYAHFQFIDRMWYKLQSHCYY</sequence>
<dbReference type="InterPro" id="IPR046956">
    <property type="entry name" value="RLP23-like"/>
</dbReference>
<feature type="domain" description="Disease resistance R13L4/SHOC-2-like LRR" evidence="15">
    <location>
        <begin position="207"/>
        <end position="321"/>
    </location>
</feature>
<dbReference type="InterPro" id="IPR003591">
    <property type="entry name" value="Leu-rich_rpt_typical-subtyp"/>
</dbReference>
<keyword evidence="10" id="KW-0675">Receptor</keyword>
<dbReference type="GO" id="GO:0005886">
    <property type="term" value="C:plasma membrane"/>
    <property type="evidence" value="ECO:0007669"/>
    <property type="project" value="UniProtKB-SubCell"/>
</dbReference>
<dbReference type="InterPro" id="IPR013210">
    <property type="entry name" value="LRR_N_plant-typ"/>
</dbReference>
<dbReference type="FunFam" id="3.80.10.10:FF:000041">
    <property type="entry name" value="LRR receptor-like serine/threonine-protein kinase ERECTA"/>
    <property type="match status" value="1"/>
</dbReference>
<dbReference type="InterPro" id="IPR032675">
    <property type="entry name" value="LRR_dom_sf"/>
</dbReference>
<evidence type="ECO:0000313" key="16">
    <source>
        <dbReference type="EMBL" id="KAK4280110.1"/>
    </source>
</evidence>
<evidence type="ECO:0000259" key="14">
    <source>
        <dbReference type="Pfam" id="PF08263"/>
    </source>
</evidence>
<evidence type="ECO:0000256" key="13">
    <source>
        <dbReference type="SAM" id="SignalP"/>
    </source>
</evidence>
<dbReference type="SUPFAM" id="SSF52047">
    <property type="entry name" value="RNI-like"/>
    <property type="match status" value="1"/>
</dbReference>
<dbReference type="InterPro" id="IPR001611">
    <property type="entry name" value="Leu-rich_rpt"/>
</dbReference>
<evidence type="ECO:0000256" key="4">
    <source>
        <dbReference type="ARBA" id="ARBA00022614"/>
    </source>
</evidence>
<dbReference type="EMBL" id="JAWXYG010000002">
    <property type="protein sequence ID" value="KAK4280110.1"/>
    <property type="molecule type" value="Genomic_DNA"/>
</dbReference>
<keyword evidence="6 13" id="KW-0732">Signal</keyword>
<keyword evidence="7" id="KW-0677">Repeat</keyword>
<dbReference type="Proteomes" id="UP001293593">
    <property type="component" value="Unassembled WGS sequence"/>
</dbReference>
<evidence type="ECO:0000256" key="10">
    <source>
        <dbReference type="ARBA" id="ARBA00023170"/>
    </source>
</evidence>
<comment type="similarity">
    <text evidence="2">Belongs to the RLP family.</text>
</comment>
<accession>A0AAE1MZ41</accession>
<protein>
    <recommendedName>
        <fullName evidence="18">Leucine-rich repeat-containing N-terminal plant-type domain-containing protein</fullName>
    </recommendedName>
</protein>
<dbReference type="AlphaFoldDB" id="A0AAE1MZ41"/>
<evidence type="ECO:0000256" key="11">
    <source>
        <dbReference type="ARBA" id="ARBA00023180"/>
    </source>
</evidence>
<keyword evidence="11" id="KW-0325">Glycoprotein</keyword>
<feature type="chain" id="PRO_5042108915" description="Leucine-rich repeat-containing N-terminal plant-type domain-containing protein" evidence="13">
    <location>
        <begin position="27"/>
        <end position="1153"/>
    </location>
</feature>
<keyword evidence="9 12" id="KW-0472">Membrane</keyword>
<feature type="domain" description="Leucine-rich repeat-containing N-terminal plant-type" evidence="14">
    <location>
        <begin position="38"/>
        <end position="73"/>
    </location>
</feature>
<dbReference type="SMART" id="SM00369">
    <property type="entry name" value="LRR_TYP"/>
    <property type="match status" value="12"/>
</dbReference>
<evidence type="ECO:0000256" key="3">
    <source>
        <dbReference type="ARBA" id="ARBA00022475"/>
    </source>
</evidence>
<evidence type="ECO:0000256" key="12">
    <source>
        <dbReference type="SAM" id="Phobius"/>
    </source>
</evidence>
<keyword evidence="3" id="KW-1003">Cell membrane</keyword>
<dbReference type="PRINTS" id="PR00019">
    <property type="entry name" value="LEURICHRPT"/>
</dbReference>
<organism evidence="16 17">
    <name type="scientific">Acacia crassicarpa</name>
    <name type="common">northern wattle</name>
    <dbReference type="NCBI Taxonomy" id="499986"/>
    <lineage>
        <taxon>Eukaryota</taxon>
        <taxon>Viridiplantae</taxon>
        <taxon>Streptophyta</taxon>
        <taxon>Embryophyta</taxon>
        <taxon>Tracheophyta</taxon>
        <taxon>Spermatophyta</taxon>
        <taxon>Magnoliopsida</taxon>
        <taxon>eudicotyledons</taxon>
        <taxon>Gunneridae</taxon>
        <taxon>Pentapetalae</taxon>
        <taxon>rosids</taxon>
        <taxon>fabids</taxon>
        <taxon>Fabales</taxon>
        <taxon>Fabaceae</taxon>
        <taxon>Caesalpinioideae</taxon>
        <taxon>mimosoid clade</taxon>
        <taxon>Acacieae</taxon>
        <taxon>Acacia</taxon>
    </lineage>
</organism>
<dbReference type="Pfam" id="PF23598">
    <property type="entry name" value="LRR_14"/>
    <property type="match status" value="2"/>
</dbReference>
<feature type="signal peptide" evidence="13">
    <location>
        <begin position="1"/>
        <end position="26"/>
    </location>
</feature>
<evidence type="ECO:0000256" key="1">
    <source>
        <dbReference type="ARBA" id="ARBA00004251"/>
    </source>
</evidence>